<keyword evidence="1" id="KW-0732">Signal</keyword>
<gene>
    <name evidence="2" type="ORF">LX81_03519</name>
</gene>
<proteinExistence type="predicted"/>
<dbReference type="SUPFAM" id="SSF75169">
    <property type="entry name" value="DsrEFH-like"/>
    <property type="match status" value="1"/>
</dbReference>
<dbReference type="OrthoDB" id="5794490at2"/>
<keyword evidence="3" id="KW-1185">Reference proteome</keyword>
<feature type="signal peptide" evidence="1">
    <location>
        <begin position="1"/>
        <end position="19"/>
    </location>
</feature>
<evidence type="ECO:0000256" key="1">
    <source>
        <dbReference type="SAM" id="SignalP"/>
    </source>
</evidence>
<organism evidence="2 3">
    <name type="scientific">Palleronia aestuarii</name>
    <dbReference type="NCBI Taxonomy" id="568105"/>
    <lineage>
        <taxon>Bacteria</taxon>
        <taxon>Pseudomonadati</taxon>
        <taxon>Pseudomonadota</taxon>
        <taxon>Alphaproteobacteria</taxon>
        <taxon>Rhodobacterales</taxon>
        <taxon>Roseobacteraceae</taxon>
        <taxon>Palleronia</taxon>
    </lineage>
</organism>
<dbReference type="PANTHER" id="PTHR37691">
    <property type="entry name" value="BLR3518 PROTEIN"/>
    <property type="match status" value="1"/>
</dbReference>
<dbReference type="EMBL" id="QKZL01000022">
    <property type="protein sequence ID" value="PZX12812.1"/>
    <property type="molecule type" value="Genomic_DNA"/>
</dbReference>
<dbReference type="Gene3D" id="3.40.1260.10">
    <property type="entry name" value="DsrEFH-like"/>
    <property type="match status" value="1"/>
</dbReference>
<evidence type="ECO:0000313" key="2">
    <source>
        <dbReference type="EMBL" id="PZX12812.1"/>
    </source>
</evidence>
<dbReference type="InterPro" id="IPR003787">
    <property type="entry name" value="Sulphur_relay_DsrE/F-like"/>
</dbReference>
<dbReference type="InterPro" id="IPR027396">
    <property type="entry name" value="DsrEFH-like"/>
</dbReference>
<protein>
    <submittedName>
        <fullName evidence="2">Uncharacterized protein</fullName>
    </submittedName>
</protein>
<name>A0A2W7NNH1_9RHOB</name>
<dbReference type="PANTHER" id="PTHR37691:SF1">
    <property type="entry name" value="BLR3518 PROTEIN"/>
    <property type="match status" value="1"/>
</dbReference>
<evidence type="ECO:0000313" key="3">
    <source>
        <dbReference type="Proteomes" id="UP000248916"/>
    </source>
</evidence>
<dbReference type="Proteomes" id="UP000248916">
    <property type="component" value="Unassembled WGS sequence"/>
</dbReference>
<dbReference type="AlphaFoldDB" id="A0A2W7NNH1"/>
<dbReference type="Pfam" id="PF02635">
    <property type="entry name" value="DsrE"/>
    <property type="match status" value="1"/>
</dbReference>
<dbReference type="RefSeq" id="WP_111538566.1">
    <property type="nucleotide sequence ID" value="NZ_QKZL01000022.1"/>
</dbReference>
<feature type="chain" id="PRO_5015974232" evidence="1">
    <location>
        <begin position="20"/>
        <end position="143"/>
    </location>
</feature>
<accession>A0A2W7NNH1</accession>
<reference evidence="2 3" key="1">
    <citation type="submission" date="2018-06" db="EMBL/GenBank/DDBJ databases">
        <title>Genomic Encyclopedia of Archaeal and Bacterial Type Strains, Phase II (KMG-II): from individual species to whole genera.</title>
        <authorList>
            <person name="Goeker M."/>
        </authorList>
    </citation>
    <scope>NUCLEOTIDE SEQUENCE [LARGE SCALE GENOMIC DNA]</scope>
    <source>
        <strain evidence="2 3">DSM 22009</strain>
    </source>
</reference>
<comment type="caution">
    <text evidence="2">The sequence shown here is derived from an EMBL/GenBank/DDBJ whole genome shotgun (WGS) entry which is preliminary data.</text>
</comment>
<sequence>MPRLGLAAVLWFAASAALAEGETHRVAVHVDENDTQVMNMALNNVANVAEYYAEQGDEVVVEVVAYGPGLHMLVEADSPVADRIETMSMELSNLKFSACQNTLDGMEKKAGHEIALMQEASMVPSGVVRLIELQEDGYAYVRP</sequence>